<dbReference type="Proteomes" id="UP000247781">
    <property type="component" value="Unassembled WGS sequence"/>
</dbReference>
<keyword evidence="1" id="KW-0472">Membrane</keyword>
<dbReference type="InterPro" id="IPR039708">
    <property type="entry name" value="MT1774/Rv1733c-like"/>
</dbReference>
<comment type="caution">
    <text evidence="2">The sequence shown here is derived from an EMBL/GenBank/DDBJ whole genome shotgun (WGS) entry which is preliminary data.</text>
</comment>
<dbReference type="RefSeq" id="WP_110316261.1">
    <property type="nucleotide sequence ID" value="NZ_QJJU01000006.1"/>
</dbReference>
<dbReference type="PANTHER" id="PTHR42305:SF1">
    <property type="entry name" value="MEMBRANE PROTEIN RV1733C-RELATED"/>
    <property type="match status" value="1"/>
</dbReference>
<reference evidence="2 3" key="2">
    <citation type="submission" date="2018-06" db="EMBL/GenBank/DDBJ databases">
        <title>Sequencing of bacterial isolates from soil warming experiment in Harvard Forest, Massachusetts, USA.</title>
        <authorList>
            <person name="Deangelis K.PhD."/>
        </authorList>
    </citation>
    <scope>NUCLEOTIDE SEQUENCE [LARGE SCALE GENOMIC DNA]</scope>
    <source>
        <strain evidence="2 3">GAS496</strain>
    </source>
</reference>
<evidence type="ECO:0000313" key="2">
    <source>
        <dbReference type="EMBL" id="PXX09272.1"/>
    </source>
</evidence>
<protein>
    <submittedName>
        <fullName evidence="2">Uncharacterized protein</fullName>
    </submittedName>
</protein>
<accession>A0A318HIC0</accession>
<proteinExistence type="predicted"/>
<dbReference type="EMBL" id="QJJU01000006">
    <property type="protein sequence ID" value="PXX09272.1"/>
    <property type="molecule type" value="Genomic_DNA"/>
</dbReference>
<dbReference type="AlphaFoldDB" id="A0A318HIC0"/>
<evidence type="ECO:0000256" key="1">
    <source>
        <dbReference type="SAM" id="Phobius"/>
    </source>
</evidence>
<keyword evidence="3" id="KW-1185">Reference proteome</keyword>
<organism evidence="2 3">
    <name type="scientific">Mycolicibacterium moriokaense</name>
    <dbReference type="NCBI Taxonomy" id="39691"/>
    <lineage>
        <taxon>Bacteria</taxon>
        <taxon>Bacillati</taxon>
        <taxon>Actinomycetota</taxon>
        <taxon>Actinomycetes</taxon>
        <taxon>Mycobacteriales</taxon>
        <taxon>Mycobacteriaceae</taxon>
        <taxon>Mycolicibacterium</taxon>
    </lineage>
</organism>
<evidence type="ECO:0000313" key="3">
    <source>
        <dbReference type="Proteomes" id="UP000247781"/>
    </source>
</evidence>
<keyword evidence="1" id="KW-1133">Transmembrane helix</keyword>
<reference evidence="3" key="1">
    <citation type="submission" date="2018-05" db="EMBL/GenBank/DDBJ databases">
        <authorList>
            <person name="Deangelis K."/>
            <person name="Huntemann M."/>
            <person name="Clum A."/>
            <person name="Pillay M."/>
            <person name="Palaniappan K."/>
            <person name="Varghese N."/>
            <person name="Mikhailova N."/>
            <person name="Stamatis D."/>
            <person name="Reddy T."/>
            <person name="Daum C."/>
            <person name="Shapiro N."/>
            <person name="Ivanova N."/>
            <person name="Kyrpides N."/>
            <person name="Woyke T."/>
        </authorList>
    </citation>
    <scope>NUCLEOTIDE SEQUENCE [LARGE SCALE GENOMIC DNA]</scope>
    <source>
        <strain evidence="3">GAS496</strain>
    </source>
</reference>
<gene>
    <name evidence="2" type="ORF">C8E89_106199</name>
</gene>
<feature type="transmembrane region" description="Helical" evidence="1">
    <location>
        <begin position="154"/>
        <end position="176"/>
    </location>
</feature>
<name>A0A318HIC0_9MYCO</name>
<keyword evidence="1" id="KW-0812">Transmembrane</keyword>
<dbReference type="PANTHER" id="PTHR42305">
    <property type="entry name" value="MEMBRANE PROTEIN RV1733C-RELATED"/>
    <property type="match status" value="1"/>
</dbReference>
<sequence>MHTFSLRFRSRWISRAFGRNPLLRWTDRTEACVIVFAMLVALAAAPVCAAAGAAVYRSHARLYAEQSLARHSVTATVVEVRPRPRQPHSTGVTALAMWLVAADGARGGEVQVAHTGWVNRDRGTSAGDHIDVWVDDAGTPVVAPTPPSQAGLDAVGFGAGIWLVAALGLTAAVGMVRSPLNRIRRVQWERDIKGFTDGQRSNRPH</sequence>